<comment type="caution">
    <text evidence="1">The sequence shown here is derived from an EMBL/GenBank/DDBJ whole genome shotgun (WGS) entry which is preliminary data.</text>
</comment>
<organism evidence="1 2">
    <name type="scientific">Liparis tanakae</name>
    <name type="common">Tanaka's snailfish</name>
    <dbReference type="NCBI Taxonomy" id="230148"/>
    <lineage>
        <taxon>Eukaryota</taxon>
        <taxon>Metazoa</taxon>
        <taxon>Chordata</taxon>
        <taxon>Craniata</taxon>
        <taxon>Vertebrata</taxon>
        <taxon>Euteleostomi</taxon>
        <taxon>Actinopterygii</taxon>
        <taxon>Neopterygii</taxon>
        <taxon>Teleostei</taxon>
        <taxon>Neoteleostei</taxon>
        <taxon>Acanthomorphata</taxon>
        <taxon>Eupercaria</taxon>
        <taxon>Perciformes</taxon>
        <taxon>Cottioidei</taxon>
        <taxon>Cottales</taxon>
        <taxon>Liparidae</taxon>
        <taxon>Liparis</taxon>
    </lineage>
</organism>
<sequence length="62" mass="6795">MLMRLYGCTLPSHVWSPSESGRAEITRWLTATAISEATKGPDEAVHCISSTWLGGDSEKRTD</sequence>
<evidence type="ECO:0000313" key="1">
    <source>
        <dbReference type="EMBL" id="TNN31323.1"/>
    </source>
</evidence>
<gene>
    <name evidence="1" type="ORF">EYF80_058526</name>
</gene>
<keyword evidence="2" id="KW-1185">Reference proteome</keyword>
<dbReference type="Proteomes" id="UP000314294">
    <property type="component" value="Unassembled WGS sequence"/>
</dbReference>
<accession>A0A4Z2ERC7</accession>
<dbReference type="EMBL" id="SRLO01003581">
    <property type="protein sequence ID" value="TNN31323.1"/>
    <property type="molecule type" value="Genomic_DNA"/>
</dbReference>
<dbReference type="AlphaFoldDB" id="A0A4Z2ERC7"/>
<name>A0A4Z2ERC7_9TELE</name>
<proteinExistence type="predicted"/>
<protein>
    <submittedName>
        <fullName evidence="1">Uncharacterized protein</fullName>
    </submittedName>
</protein>
<reference evidence="1 2" key="1">
    <citation type="submission" date="2019-03" db="EMBL/GenBank/DDBJ databases">
        <title>First draft genome of Liparis tanakae, snailfish: a comprehensive survey of snailfish specific genes.</title>
        <authorList>
            <person name="Kim W."/>
            <person name="Song I."/>
            <person name="Jeong J.-H."/>
            <person name="Kim D."/>
            <person name="Kim S."/>
            <person name="Ryu S."/>
            <person name="Song J.Y."/>
            <person name="Lee S.K."/>
        </authorList>
    </citation>
    <scope>NUCLEOTIDE SEQUENCE [LARGE SCALE GENOMIC DNA]</scope>
    <source>
        <tissue evidence="1">Muscle</tissue>
    </source>
</reference>
<evidence type="ECO:0000313" key="2">
    <source>
        <dbReference type="Proteomes" id="UP000314294"/>
    </source>
</evidence>